<feature type="domain" description="Phosphatidylinositol-specific phospholipase C X" evidence="6">
    <location>
        <begin position="16"/>
        <end position="165"/>
    </location>
</feature>
<dbReference type="PANTHER" id="PTHR13593">
    <property type="match status" value="1"/>
</dbReference>
<comment type="catalytic activity">
    <reaction evidence="1">
        <text>a 1,2-diacyl-sn-glycero-3-phospho-(1D-myo-inositol) = 1D-myo-inositol 1,2-cyclic phosphate + a 1,2-diacyl-sn-glycerol</text>
        <dbReference type="Rhea" id="RHEA:17093"/>
        <dbReference type="ChEBI" id="CHEBI:17815"/>
        <dbReference type="ChEBI" id="CHEBI:57880"/>
        <dbReference type="ChEBI" id="CHEBI:58484"/>
        <dbReference type="EC" id="4.6.1.13"/>
    </reaction>
</comment>
<evidence type="ECO:0000256" key="3">
    <source>
        <dbReference type="ARBA" id="ARBA00019758"/>
    </source>
</evidence>
<dbReference type="InterPro" id="IPR017946">
    <property type="entry name" value="PLC-like_Pdiesterase_TIM-brl"/>
</dbReference>
<evidence type="ECO:0000259" key="6">
    <source>
        <dbReference type="SMART" id="SM00148"/>
    </source>
</evidence>
<dbReference type="Pfam" id="PF00388">
    <property type="entry name" value="PI-PLC-X"/>
    <property type="match status" value="1"/>
</dbReference>
<dbReference type="PROSITE" id="PS50007">
    <property type="entry name" value="PIPLC_X_DOMAIN"/>
    <property type="match status" value="1"/>
</dbReference>
<dbReference type="PANTHER" id="PTHR13593:SF113">
    <property type="entry name" value="SI:DKEY-266F7.9"/>
    <property type="match status" value="1"/>
</dbReference>
<protein>
    <recommendedName>
        <fullName evidence="3">1-phosphatidylinositol phosphodiesterase</fullName>
        <ecNumber evidence="2">4.6.1.13</ecNumber>
    </recommendedName>
    <alternativeName>
        <fullName evidence="4">Phosphatidylinositol diacylglycerol-lyase</fullName>
    </alternativeName>
    <alternativeName>
        <fullName evidence="5">Phosphatidylinositol-specific phospholipase C</fullName>
    </alternativeName>
</protein>
<evidence type="ECO:0000256" key="5">
    <source>
        <dbReference type="ARBA" id="ARBA00030782"/>
    </source>
</evidence>
<evidence type="ECO:0000256" key="4">
    <source>
        <dbReference type="ARBA" id="ARBA00030474"/>
    </source>
</evidence>
<dbReference type="GeneID" id="88856024"/>
<dbReference type="SUPFAM" id="SSF51695">
    <property type="entry name" value="PLC-like phosphodiesterases"/>
    <property type="match status" value="1"/>
</dbReference>
<organism evidence="7 8">
    <name type="scientific">Xenorhabdus griffiniae</name>
    <dbReference type="NCBI Taxonomy" id="351672"/>
    <lineage>
        <taxon>Bacteria</taxon>
        <taxon>Pseudomonadati</taxon>
        <taxon>Pseudomonadota</taxon>
        <taxon>Gammaproteobacteria</taxon>
        <taxon>Enterobacterales</taxon>
        <taxon>Morganellaceae</taxon>
        <taxon>Xenorhabdus</taxon>
    </lineage>
</organism>
<evidence type="ECO:0000256" key="2">
    <source>
        <dbReference type="ARBA" id="ARBA00012581"/>
    </source>
</evidence>
<dbReference type="Proteomes" id="UP001300348">
    <property type="component" value="Chromosome"/>
</dbReference>
<evidence type="ECO:0000313" key="8">
    <source>
        <dbReference type="Proteomes" id="UP001300348"/>
    </source>
</evidence>
<reference evidence="7 8" key="1">
    <citation type="journal article" date="2023" name="Access Microbiol">
        <title>The genome of a steinernematid-associated Pseudomonas piscis bacterium encodes the biosynthesis of insect toxins.</title>
        <authorList>
            <person name="Awori R.M."/>
            <person name="Hendre P."/>
            <person name="Amugune N.O."/>
        </authorList>
    </citation>
    <scope>NUCLEOTIDE SEQUENCE [LARGE SCALE GENOMIC DNA]</scope>
    <source>
        <strain evidence="7 8">97</strain>
    </source>
</reference>
<name>A0ABY9XCP7_9GAMM</name>
<proteinExistence type="predicted"/>
<dbReference type="RefSeq" id="WP_189758428.1">
    <property type="nucleotide sequence ID" value="NZ_CAWPOQ010000317.1"/>
</dbReference>
<dbReference type="InterPro" id="IPR051057">
    <property type="entry name" value="PI-PLC_domain"/>
</dbReference>
<sequence length="443" mass="51220">MRYSLLSNTNNWMSCIDDSKSLACISIPGTHISCARKGASGQPSIVDRNIATQNSDCTITKQLEDGIRYLDIRCCAINDVFTIHYDKFYLNINFGDVLNECISFLEYNSSETIIMRIKQEGSSTPDSEFLKIFNTHYSFYHSSMYLESAIPTLGEVRGKIVILSNVLTLPGIPYSSIKVQDVNVHYDEPRKKSKIIDFVNESTKSNRNNDKPEIYLNHCGAPEDPTSVITGYPESFAKPLLLNLVHEFKEGLGCDLVDNSKNEAPHIGIIVMDFYTDAMVAEIVKRNENRNLYNLPIYSIFNEYYGRHYFYASLYMDSVEERRQVFDWAPGNKVINGFWMLIPYDEKNAQYYIFNTYYKEFLYASVFIEDNRRTVFTWINGVPTRESVWTIKNGNIYNEYYKCYLYESSLSYTENRKLVPCWALGGNVAQDEWQMTFENKAVN</sequence>
<gene>
    <name evidence="7" type="ORF">QL112_010665</name>
</gene>
<dbReference type="SMART" id="SM00148">
    <property type="entry name" value="PLCXc"/>
    <property type="match status" value="1"/>
</dbReference>
<dbReference type="Gene3D" id="3.20.20.190">
    <property type="entry name" value="Phosphatidylinositol (PI) phosphodiesterase"/>
    <property type="match status" value="1"/>
</dbReference>
<evidence type="ECO:0000313" key="7">
    <source>
        <dbReference type="EMBL" id="WNH00377.1"/>
    </source>
</evidence>
<dbReference type="InterPro" id="IPR000909">
    <property type="entry name" value="PLipase_C_PInositol-sp_X_dom"/>
</dbReference>
<dbReference type="EC" id="4.6.1.13" evidence="2"/>
<keyword evidence="8" id="KW-1185">Reference proteome</keyword>
<accession>A0ABY9XCP7</accession>
<dbReference type="EMBL" id="CP133647">
    <property type="protein sequence ID" value="WNH00377.1"/>
    <property type="molecule type" value="Genomic_DNA"/>
</dbReference>
<evidence type="ECO:0000256" key="1">
    <source>
        <dbReference type="ARBA" id="ARBA00001316"/>
    </source>
</evidence>
<dbReference type="CDD" id="cd23667">
    <property type="entry name" value="beta-trefoil_Ricin_CqDVP-like"/>
    <property type="match status" value="1"/>
</dbReference>